<gene>
    <name evidence="2" type="ORF">GCM10007298_33910</name>
</gene>
<comment type="caution">
    <text evidence="2">The sequence shown here is derived from an EMBL/GenBank/DDBJ whole genome shotgun (WGS) entry which is preliminary data.</text>
</comment>
<sequence length="197" mass="21885">MGFHDGYFSRAGAFTLKHDRAASLHSIGIPVSTAHVDYTEHYRISAEQYDIFVRNPRTAKQFADGCRRHEHDDLLVLGPGCNRGEPRMPDESDEVQAAITYLDTFTSFPRGVALGIDVEAGQPYLSIPAGAGHSSEEWRYFLVLTAEREEFEADIESAVSFADACRRGEHDDRLVAPHTTDQRTDPATRVSDANTAE</sequence>
<organism evidence="2 3">
    <name type="scientific">Williamsia phyllosphaerae</name>
    <dbReference type="NCBI Taxonomy" id="885042"/>
    <lineage>
        <taxon>Bacteria</taxon>
        <taxon>Bacillati</taxon>
        <taxon>Actinomycetota</taxon>
        <taxon>Actinomycetes</taxon>
        <taxon>Mycobacteriales</taxon>
        <taxon>Nocardiaceae</taxon>
        <taxon>Williamsia</taxon>
    </lineage>
</organism>
<evidence type="ECO:0000256" key="1">
    <source>
        <dbReference type="SAM" id="MobiDB-lite"/>
    </source>
</evidence>
<evidence type="ECO:0000313" key="2">
    <source>
        <dbReference type="EMBL" id="GGF35316.1"/>
    </source>
</evidence>
<proteinExistence type="predicted"/>
<name>A0ABQ1V2N4_9NOCA</name>
<dbReference type="Proteomes" id="UP000632454">
    <property type="component" value="Unassembled WGS sequence"/>
</dbReference>
<dbReference type="RefSeq" id="WP_188491093.1">
    <property type="nucleotide sequence ID" value="NZ_BMCS01000002.1"/>
</dbReference>
<reference evidence="3" key="1">
    <citation type="journal article" date="2019" name="Int. J. Syst. Evol. Microbiol.">
        <title>The Global Catalogue of Microorganisms (GCM) 10K type strain sequencing project: providing services to taxonomists for standard genome sequencing and annotation.</title>
        <authorList>
            <consortium name="The Broad Institute Genomics Platform"/>
            <consortium name="The Broad Institute Genome Sequencing Center for Infectious Disease"/>
            <person name="Wu L."/>
            <person name="Ma J."/>
        </authorList>
    </citation>
    <scope>NUCLEOTIDE SEQUENCE [LARGE SCALE GENOMIC DNA]</scope>
    <source>
        <strain evidence="3">CCM 7855</strain>
    </source>
</reference>
<accession>A0ABQ1V2N4</accession>
<protein>
    <submittedName>
        <fullName evidence="2">Uncharacterized protein</fullName>
    </submittedName>
</protein>
<evidence type="ECO:0000313" key="3">
    <source>
        <dbReference type="Proteomes" id="UP000632454"/>
    </source>
</evidence>
<dbReference type="EMBL" id="BMCS01000002">
    <property type="protein sequence ID" value="GGF35316.1"/>
    <property type="molecule type" value="Genomic_DNA"/>
</dbReference>
<feature type="region of interest" description="Disordered" evidence="1">
    <location>
        <begin position="170"/>
        <end position="197"/>
    </location>
</feature>
<keyword evidence="3" id="KW-1185">Reference proteome</keyword>
<feature type="compositionally biased region" description="Basic and acidic residues" evidence="1">
    <location>
        <begin position="170"/>
        <end position="186"/>
    </location>
</feature>